<evidence type="ECO:0000313" key="2">
    <source>
        <dbReference type="EMBL" id="MCS3920031.1"/>
    </source>
</evidence>
<comment type="caution">
    <text evidence="2">The sequence shown here is derived from an EMBL/GenBank/DDBJ whole genome shotgun (WGS) entry which is preliminary data.</text>
</comment>
<keyword evidence="1" id="KW-0732">Signal</keyword>
<sequence>MQFMRFRLSLVLALIGLVAGFAAAQEIALKLRYQPGQTLNYKVTVEGKVNLVSEVGVATDLQFKGDLTQEQVVKEVADDGTATLLLTVSGKMRLISPTEGSQPTEQEVPTTKVMMKIAPDGRIVEVKPVKEEGKKSGEQLMALQDPFQALTMSASAWSLLAPNLPLKPVKVGETWEMSGTVPITTPSGQSVQAKVIGKGKLVSVERKDGSEIAVSETQIEIPELGEVVTKMLPLKEMGVDMQVKGGTKSNSKHWFDLTKGLLTRSEVNSETKMVIVIQMPENVGAGTMTLQTQTQVKSVIELVSVKP</sequence>
<feature type="signal peptide" evidence="1">
    <location>
        <begin position="1"/>
        <end position="24"/>
    </location>
</feature>
<accession>A0ABT2EQ29</accession>
<gene>
    <name evidence="2" type="ORF">M2350_002448</name>
</gene>
<reference evidence="2 3" key="1">
    <citation type="submission" date="2022-08" db="EMBL/GenBank/DDBJ databases">
        <title>Bacterial and archaeal communities from various locations to study Microbial Dark Matter (Phase II).</title>
        <authorList>
            <person name="Stepanauskas R."/>
        </authorList>
    </citation>
    <scope>NUCLEOTIDE SEQUENCE [LARGE SCALE GENOMIC DNA]</scope>
    <source>
        <strain evidence="2 3">PD1</strain>
    </source>
</reference>
<dbReference type="EMBL" id="JANUCP010000004">
    <property type="protein sequence ID" value="MCS3920031.1"/>
    <property type="molecule type" value="Genomic_DNA"/>
</dbReference>
<dbReference type="Proteomes" id="UP001204798">
    <property type="component" value="Unassembled WGS sequence"/>
</dbReference>
<dbReference type="RefSeq" id="WP_259097163.1">
    <property type="nucleotide sequence ID" value="NZ_CP130454.1"/>
</dbReference>
<evidence type="ECO:0000313" key="3">
    <source>
        <dbReference type="Proteomes" id="UP001204798"/>
    </source>
</evidence>
<evidence type="ECO:0008006" key="4">
    <source>
        <dbReference type="Google" id="ProtNLM"/>
    </source>
</evidence>
<evidence type="ECO:0000256" key="1">
    <source>
        <dbReference type="SAM" id="SignalP"/>
    </source>
</evidence>
<proteinExistence type="predicted"/>
<organism evidence="2 3">
    <name type="scientific">Candidatus Fervidibacter sacchari</name>
    <dbReference type="NCBI Taxonomy" id="1448929"/>
    <lineage>
        <taxon>Bacteria</taxon>
        <taxon>Candidatus Fervidibacterota</taxon>
        <taxon>Candidatus Fervidibacter</taxon>
    </lineage>
</organism>
<name>A0ABT2EQ29_9BACT</name>
<protein>
    <recommendedName>
        <fullName evidence="4">DUF5666 domain-containing protein</fullName>
    </recommendedName>
</protein>
<keyword evidence="3" id="KW-1185">Reference proteome</keyword>
<feature type="chain" id="PRO_5047056708" description="DUF5666 domain-containing protein" evidence="1">
    <location>
        <begin position="25"/>
        <end position="307"/>
    </location>
</feature>